<dbReference type="Proteomes" id="UP000075025">
    <property type="component" value="Unassembled WGS sequence"/>
</dbReference>
<dbReference type="Pfam" id="PF13377">
    <property type="entry name" value="Peripla_BP_3"/>
    <property type="match status" value="1"/>
</dbReference>
<organism evidence="7 8">
    <name type="scientific">Microbacterium testaceum</name>
    <name type="common">Aureobacterium testaceum</name>
    <name type="synonym">Brevibacterium testaceum</name>
    <dbReference type="NCBI Taxonomy" id="2033"/>
    <lineage>
        <taxon>Bacteria</taxon>
        <taxon>Bacillati</taxon>
        <taxon>Actinomycetota</taxon>
        <taxon>Actinomycetes</taxon>
        <taxon>Micrococcales</taxon>
        <taxon>Microbacteriaceae</taxon>
        <taxon>Microbacterium</taxon>
    </lineage>
</organism>
<dbReference type="InterPro" id="IPR028082">
    <property type="entry name" value="Peripla_BP_I"/>
</dbReference>
<reference evidence="7 8" key="1">
    <citation type="journal article" date="2016" name="Front. Microbiol.">
        <title>Genomic Resource of Rice Seed Associated Bacteria.</title>
        <authorList>
            <person name="Midha S."/>
            <person name="Bansal K."/>
            <person name="Sharma S."/>
            <person name="Kumar N."/>
            <person name="Patil P.P."/>
            <person name="Chaudhry V."/>
            <person name="Patil P.B."/>
        </authorList>
    </citation>
    <scope>NUCLEOTIDE SEQUENCE [LARGE SCALE GENOMIC DNA]</scope>
    <source>
        <strain evidence="7 8">NS220</strain>
    </source>
</reference>
<dbReference type="InterPro" id="IPR000843">
    <property type="entry name" value="HTH_LacI"/>
</dbReference>
<dbReference type="RefSeq" id="WP_058623571.1">
    <property type="nucleotide sequence ID" value="NZ_LDRT01000048.1"/>
</dbReference>
<dbReference type="SUPFAM" id="SSF53822">
    <property type="entry name" value="Periplasmic binding protein-like I"/>
    <property type="match status" value="1"/>
</dbReference>
<evidence type="ECO:0000256" key="3">
    <source>
        <dbReference type="ARBA" id="ARBA00023125"/>
    </source>
</evidence>
<dbReference type="PANTHER" id="PTHR30146">
    <property type="entry name" value="LACI-RELATED TRANSCRIPTIONAL REPRESSOR"/>
    <property type="match status" value="1"/>
</dbReference>
<dbReference type="Gene3D" id="1.10.260.40">
    <property type="entry name" value="lambda repressor-like DNA-binding domains"/>
    <property type="match status" value="1"/>
</dbReference>
<dbReference type="SMART" id="SM00354">
    <property type="entry name" value="HTH_LACI"/>
    <property type="match status" value="1"/>
</dbReference>
<gene>
    <name evidence="7" type="ORF">NS220_08150</name>
</gene>
<dbReference type="Gene3D" id="3.40.50.2300">
    <property type="match status" value="2"/>
</dbReference>
<dbReference type="SUPFAM" id="SSF47413">
    <property type="entry name" value="lambda repressor-like DNA-binding domains"/>
    <property type="match status" value="1"/>
</dbReference>
<dbReference type="Pfam" id="PF00356">
    <property type="entry name" value="LacI"/>
    <property type="match status" value="1"/>
</dbReference>
<keyword evidence="4" id="KW-0804">Transcription</keyword>
<dbReference type="PROSITE" id="PS50932">
    <property type="entry name" value="HTH_LACI_2"/>
    <property type="match status" value="1"/>
</dbReference>
<dbReference type="InterPro" id="IPR010982">
    <property type="entry name" value="Lambda_DNA-bd_dom_sf"/>
</dbReference>
<evidence type="ECO:0000256" key="1">
    <source>
        <dbReference type="ARBA" id="ARBA00022491"/>
    </source>
</evidence>
<feature type="domain" description="HTH lacI-type" evidence="6">
    <location>
        <begin position="25"/>
        <end position="79"/>
    </location>
</feature>
<name>A0A147EXL8_MICTE</name>
<dbReference type="AlphaFoldDB" id="A0A147EXL8"/>
<evidence type="ECO:0000256" key="5">
    <source>
        <dbReference type="SAM" id="MobiDB-lite"/>
    </source>
</evidence>
<dbReference type="CDD" id="cd01392">
    <property type="entry name" value="HTH_LacI"/>
    <property type="match status" value="1"/>
</dbReference>
<dbReference type="InterPro" id="IPR046335">
    <property type="entry name" value="LacI/GalR-like_sensor"/>
</dbReference>
<dbReference type="GO" id="GO:0003700">
    <property type="term" value="F:DNA-binding transcription factor activity"/>
    <property type="evidence" value="ECO:0007669"/>
    <property type="project" value="TreeGrafter"/>
</dbReference>
<keyword evidence="1" id="KW-0678">Repressor</keyword>
<evidence type="ECO:0000313" key="8">
    <source>
        <dbReference type="Proteomes" id="UP000075025"/>
    </source>
</evidence>
<keyword evidence="2" id="KW-0805">Transcription regulation</keyword>
<dbReference type="EMBL" id="LDRT01000048">
    <property type="protein sequence ID" value="KTR94750.1"/>
    <property type="molecule type" value="Genomic_DNA"/>
</dbReference>
<evidence type="ECO:0000256" key="4">
    <source>
        <dbReference type="ARBA" id="ARBA00023163"/>
    </source>
</evidence>
<dbReference type="PATRIC" id="fig|2033.6.peg.2637"/>
<evidence type="ECO:0000256" key="2">
    <source>
        <dbReference type="ARBA" id="ARBA00023015"/>
    </source>
</evidence>
<feature type="region of interest" description="Disordered" evidence="5">
    <location>
        <begin position="1"/>
        <end position="24"/>
    </location>
</feature>
<proteinExistence type="predicted"/>
<comment type="caution">
    <text evidence="7">The sequence shown here is derived from an EMBL/GenBank/DDBJ whole genome shotgun (WGS) entry which is preliminary data.</text>
</comment>
<dbReference type="CDD" id="cd06267">
    <property type="entry name" value="PBP1_LacI_sugar_binding-like"/>
    <property type="match status" value="1"/>
</dbReference>
<evidence type="ECO:0000313" key="7">
    <source>
        <dbReference type="EMBL" id="KTR94750.1"/>
    </source>
</evidence>
<dbReference type="GO" id="GO:0000976">
    <property type="term" value="F:transcription cis-regulatory region binding"/>
    <property type="evidence" value="ECO:0007669"/>
    <property type="project" value="TreeGrafter"/>
</dbReference>
<sequence length="355" mass="36920">MAALTPDDGDPIIRPAHARRGGPAPTIHDVAAAAGVSKSVVSRALSGASGVAERTVTRVRDAAASLGYVPNAHARGMSAHRTHTLGVFVRDAATPFYGHLLTAFQERAAERGYRAVTATGAGSFSIAEERRALETLVALRVEGLIVCSGALPVEDVIPFAARIPTVVAGRPEQDPSVSSVYCDEVAGGRGLADHIVSLGHRRVAVMTLSPTDSITQARRTEAMVARLRELGVGVVPVAGNDAGPRADSIAPIVDAVLDTGVTAFMTPSDAWAIAALERLRDRGLSAPDDLSITGYDGVSPFTTSLLGITSWRQPLGRIGRLSVDDVVDQIDGDAAGTQHRAIDGELIVGRTAAHT</sequence>
<accession>A0A147EXL8</accession>
<dbReference type="PANTHER" id="PTHR30146:SF148">
    <property type="entry name" value="HTH-TYPE TRANSCRIPTIONAL REPRESSOR PURR-RELATED"/>
    <property type="match status" value="1"/>
</dbReference>
<keyword evidence="3" id="KW-0238">DNA-binding</keyword>
<protein>
    <submittedName>
        <fullName evidence="7">LacI family transcriptional regulator</fullName>
    </submittedName>
</protein>
<evidence type="ECO:0000259" key="6">
    <source>
        <dbReference type="PROSITE" id="PS50932"/>
    </source>
</evidence>
<dbReference type="OrthoDB" id="37081at2"/>